<feature type="signal peptide" evidence="1">
    <location>
        <begin position="1"/>
        <end position="17"/>
    </location>
</feature>
<name>A0A6G0MNW7_9STRA</name>
<feature type="chain" id="PRO_5036384552" description="Secreted protein" evidence="1">
    <location>
        <begin position="18"/>
        <end position="77"/>
    </location>
</feature>
<gene>
    <name evidence="3" type="ORF">PF004_g26539</name>
    <name evidence="2" type="ORF">PF010_g22695</name>
</gene>
<reference evidence="4 5" key="1">
    <citation type="submission" date="2018-09" db="EMBL/GenBank/DDBJ databases">
        <title>Genomic investigation of the strawberry pathogen Phytophthora fragariae indicates pathogenicity is determined by transcriptional variation in three key races.</title>
        <authorList>
            <person name="Adams T.M."/>
            <person name="Armitage A.D."/>
            <person name="Sobczyk M.K."/>
            <person name="Bates H.J."/>
            <person name="Dunwell J.M."/>
            <person name="Nellist C.F."/>
            <person name="Harrison R.J."/>
        </authorList>
    </citation>
    <scope>NUCLEOTIDE SEQUENCE [LARGE SCALE GENOMIC DNA]</scope>
    <source>
        <strain evidence="3 4">BC-23</strain>
        <strain evidence="2 5">ONT-3</strain>
    </source>
</reference>
<dbReference type="Proteomes" id="UP000476176">
    <property type="component" value="Unassembled WGS sequence"/>
</dbReference>
<keyword evidence="1" id="KW-0732">Signal</keyword>
<dbReference type="EMBL" id="QXGC01003542">
    <property type="protein sequence ID" value="KAE9174890.1"/>
    <property type="molecule type" value="Genomic_DNA"/>
</dbReference>
<evidence type="ECO:0000256" key="1">
    <source>
        <dbReference type="SAM" id="SignalP"/>
    </source>
</evidence>
<evidence type="ECO:0000313" key="2">
    <source>
        <dbReference type="EMBL" id="KAE9079611.1"/>
    </source>
</evidence>
<comment type="caution">
    <text evidence="3">The sequence shown here is derived from an EMBL/GenBank/DDBJ whole genome shotgun (WGS) entry which is preliminary data.</text>
</comment>
<dbReference type="AlphaFoldDB" id="A0A6G0MNW7"/>
<protein>
    <recommendedName>
        <fullName evidence="6">Secreted protein</fullName>
    </recommendedName>
</protein>
<evidence type="ECO:0008006" key="6">
    <source>
        <dbReference type="Google" id="ProtNLM"/>
    </source>
</evidence>
<organism evidence="3 4">
    <name type="scientific">Phytophthora fragariae</name>
    <dbReference type="NCBI Taxonomy" id="53985"/>
    <lineage>
        <taxon>Eukaryota</taxon>
        <taxon>Sar</taxon>
        <taxon>Stramenopiles</taxon>
        <taxon>Oomycota</taxon>
        <taxon>Peronosporomycetes</taxon>
        <taxon>Peronosporales</taxon>
        <taxon>Peronosporaceae</taxon>
        <taxon>Phytophthora</taxon>
    </lineage>
</organism>
<evidence type="ECO:0000313" key="3">
    <source>
        <dbReference type="EMBL" id="KAE9174890.1"/>
    </source>
</evidence>
<proteinExistence type="predicted"/>
<evidence type="ECO:0000313" key="4">
    <source>
        <dbReference type="Proteomes" id="UP000476176"/>
    </source>
</evidence>
<dbReference type="Proteomes" id="UP000488956">
    <property type="component" value="Unassembled WGS sequence"/>
</dbReference>
<accession>A0A6G0MNW7</accession>
<dbReference type="EMBL" id="QXFX01002197">
    <property type="protein sequence ID" value="KAE9079611.1"/>
    <property type="molecule type" value="Genomic_DNA"/>
</dbReference>
<sequence>MTLFLPLRDFVAIPALAGLCRYACPRGTSFNVPSCQTRVAGVETTTSPLESTEAKRRNTWCPRRFIACLCSRALIRD</sequence>
<evidence type="ECO:0000313" key="5">
    <source>
        <dbReference type="Proteomes" id="UP000488956"/>
    </source>
</evidence>